<evidence type="ECO:0000313" key="3">
    <source>
        <dbReference type="Proteomes" id="UP000585474"/>
    </source>
</evidence>
<comment type="caution">
    <text evidence="2">The sequence shown here is derived from an EMBL/GenBank/DDBJ whole genome shotgun (WGS) entry which is preliminary data.</text>
</comment>
<proteinExistence type="predicted"/>
<feature type="compositionally biased region" description="Basic residues" evidence="1">
    <location>
        <begin position="91"/>
        <end position="105"/>
    </location>
</feature>
<feature type="compositionally biased region" description="Low complexity" evidence="1">
    <location>
        <begin position="65"/>
        <end position="87"/>
    </location>
</feature>
<evidence type="ECO:0000313" key="2">
    <source>
        <dbReference type="EMBL" id="GFZ19937.1"/>
    </source>
</evidence>
<dbReference type="Proteomes" id="UP000585474">
    <property type="component" value="Unassembled WGS sequence"/>
</dbReference>
<keyword evidence="3" id="KW-1185">Reference proteome</keyword>
<accession>A0A7J0HA03</accession>
<gene>
    <name evidence="2" type="ORF">Acr_28g0006420</name>
</gene>
<evidence type="ECO:0000256" key="1">
    <source>
        <dbReference type="SAM" id="MobiDB-lite"/>
    </source>
</evidence>
<protein>
    <submittedName>
        <fullName evidence="2">Uncharacterized protein</fullName>
    </submittedName>
</protein>
<reference evidence="2 3" key="1">
    <citation type="submission" date="2019-07" db="EMBL/GenBank/DDBJ databases">
        <title>De Novo Assembly of kiwifruit Actinidia rufa.</title>
        <authorList>
            <person name="Sugita-Konishi S."/>
            <person name="Sato K."/>
            <person name="Mori E."/>
            <person name="Abe Y."/>
            <person name="Kisaki G."/>
            <person name="Hamano K."/>
            <person name="Suezawa K."/>
            <person name="Otani M."/>
            <person name="Fukuda T."/>
            <person name="Manabe T."/>
            <person name="Gomi K."/>
            <person name="Tabuchi M."/>
            <person name="Akimitsu K."/>
            <person name="Kataoka I."/>
        </authorList>
    </citation>
    <scope>NUCLEOTIDE SEQUENCE [LARGE SCALE GENOMIC DNA]</scope>
    <source>
        <strain evidence="3">cv. Fuchu</strain>
    </source>
</reference>
<organism evidence="2 3">
    <name type="scientific">Actinidia rufa</name>
    <dbReference type="NCBI Taxonomy" id="165716"/>
    <lineage>
        <taxon>Eukaryota</taxon>
        <taxon>Viridiplantae</taxon>
        <taxon>Streptophyta</taxon>
        <taxon>Embryophyta</taxon>
        <taxon>Tracheophyta</taxon>
        <taxon>Spermatophyta</taxon>
        <taxon>Magnoliopsida</taxon>
        <taxon>eudicotyledons</taxon>
        <taxon>Gunneridae</taxon>
        <taxon>Pentapetalae</taxon>
        <taxon>asterids</taxon>
        <taxon>Ericales</taxon>
        <taxon>Actinidiaceae</taxon>
        <taxon>Actinidia</taxon>
    </lineage>
</organism>
<feature type="region of interest" description="Disordered" evidence="1">
    <location>
        <begin position="123"/>
        <end position="147"/>
    </location>
</feature>
<sequence>MGNSIRCCLACVLPCGALDLIRIVHLNGYVEELTRPGHSRRGPQEQPQPRPQQALLSGRRPQGFSSSRRTPSSSEAPSTSLIPSSSMPEKKRSRENHKKSSNRIKKCGDRGFDFEVRPVLDGDLVGEEGITEESPEPPRRSVAASSSKHIRRLITSFFFR</sequence>
<dbReference type="AlphaFoldDB" id="A0A7J0HA03"/>
<feature type="region of interest" description="Disordered" evidence="1">
    <location>
        <begin position="35"/>
        <end position="109"/>
    </location>
</feature>
<feature type="compositionally biased region" description="Acidic residues" evidence="1">
    <location>
        <begin position="124"/>
        <end position="135"/>
    </location>
</feature>
<dbReference type="EMBL" id="BJWL01000028">
    <property type="protein sequence ID" value="GFZ19937.1"/>
    <property type="molecule type" value="Genomic_DNA"/>
</dbReference>
<dbReference type="OrthoDB" id="1856818at2759"/>
<name>A0A7J0HA03_9ERIC</name>
<dbReference type="InterPro" id="IPR025322">
    <property type="entry name" value="PADRE_dom"/>
</dbReference>
<feature type="compositionally biased region" description="Low complexity" evidence="1">
    <location>
        <begin position="44"/>
        <end position="53"/>
    </location>
</feature>
<dbReference type="Pfam" id="PF14009">
    <property type="entry name" value="PADRE"/>
    <property type="match status" value="1"/>
</dbReference>